<evidence type="ECO:0000259" key="9">
    <source>
        <dbReference type="Pfam" id="PF00884"/>
    </source>
</evidence>
<dbReference type="InterPro" id="IPR050448">
    <property type="entry name" value="OpgB/LTA_synthase_biosynth"/>
</dbReference>
<dbReference type="GO" id="GO:0016740">
    <property type="term" value="F:transferase activity"/>
    <property type="evidence" value="ECO:0007669"/>
    <property type="project" value="UniProtKB-KW"/>
</dbReference>
<dbReference type="SUPFAM" id="SSF53649">
    <property type="entry name" value="Alkaline phosphatase-like"/>
    <property type="match status" value="1"/>
</dbReference>
<proteinExistence type="inferred from homology"/>
<keyword evidence="6 8" id="KW-1133">Transmembrane helix</keyword>
<evidence type="ECO:0000313" key="10">
    <source>
        <dbReference type="EMBL" id="MDH8679118.1"/>
    </source>
</evidence>
<evidence type="ECO:0000313" key="11">
    <source>
        <dbReference type="Proteomes" id="UP001158045"/>
    </source>
</evidence>
<dbReference type="InterPro" id="IPR000917">
    <property type="entry name" value="Sulfatase_N"/>
</dbReference>
<dbReference type="RefSeq" id="WP_281095015.1">
    <property type="nucleotide sequence ID" value="NZ_JARYZI010000009.1"/>
</dbReference>
<dbReference type="EC" id="2.7.8.-" evidence="10"/>
<dbReference type="EMBL" id="JARYZI010000009">
    <property type="protein sequence ID" value="MDH8679118.1"/>
    <property type="molecule type" value="Genomic_DNA"/>
</dbReference>
<evidence type="ECO:0000256" key="8">
    <source>
        <dbReference type="SAM" id="Phobius"/>
    </source>
</evidence>
<keyword evidence="4" id="KW-1003">Cell membrane</keyword>
<dbReference type="InterPro" id="IPR017850">
    <property type="entry name" value="Alkaline_phosphatase_core_sf"/>
</dbReference>
<dbReference type="Proteomes" id="UP001158045">
    <property type="component" value="Unassembled WGS sequence"/>
</dbReference>
<feature type="transmembrane region" description="Helical" evidence="8">
    <location>
        <begin position="16"/>
        <end position="35"/>
    </location>
</feature>
<dbReference type="PANTHER" id="PTHR47371:SF3">
    <property type="entry name" value="PHOSPHOGLYCEROL TRANSFERASE I"/>
    <property type="match status" value="1"/>
</dbReference>
<feature type="transmembrane region" description="Helical" evidence="8">
    <location>
        <begin position="143"/>
        <end position="166"/>
    </location>
</feature>
<comment type="pathway">
    <text evidence="2">Cell wall biogenesis; lipoteichoic acid biosynthesis.</text>
</comment>
<dbReference type="PIRSF" id="PIRSF005091">
    <property type="entry name" value="Mmb_sulf_HI1246"/>
    <property type="match status" value="1"/>
</dbReference>
<comment type="caution">
    <text evidence="10">The sequence shown here is derived from an EMBL/GenBank/DDBJ whole genome shotgun (WGS) entry which is preliminary data.</text>
</comment>
<keyword evidence="11" id="KW-1185">Reference proteome</keyword>
<feature type="transmembrane region" description="Helical" evidence="8">
    <location>
        <begin position="67"/>
        <end position="87"/>
    </location>
</feature>
<feature type="transmembrane region" description="Helical" evidence="8">
    <location>
        <begin position="107"/>
        <end position="131"/>
    </location>
</feature>
<keyword evidence="10" id="KW-0808">Transferase</keyword>
<dbReference type="Gene3D" id="3.40.720.10">
    <property type="entry name" value="Alkaline Phosphatase, subunit A"/>
    <property type="match status" value="1"/>
</dbReference>
<feature type="domain" description="Sulfatase N-terminal" evidence="9">
    <location>
        <begin position="224"/>
        <end position="512"/>
    </location>
</feature>
<dbReference type="Gene3D" id="3.30.1120.170">
    <property type="match status" value="1"/>
</dbReference>
<evidence type="ECO:0000256" key="2">
    <source>
        <dbReference type="ARBA" id="ARBA00004936"/>
    </source>
</evidence>
<comment type="subcellular location">
    <subcellularLocation>
        <location evidence="1">Cell membrane</location>
        <topology evidence="1">Multi-pass membrane protein</topology>
    </subcellularLocation>
</comment>
<evidence type="ECO:0000256" key="7">
    <source>
        <dbReference type="ARBA" id="ARBA00023136"/>
    </source>
</evidence>
<dbReference type="PANTHER" id="PTHR47371">
    <property type="entry name" value="LIPOTEICHOIC ACID SYNTHASE"/>
    <property type="match status" value="1"/>
</dbReference>
<dbReference type="Pfam" id="PF00884">
    <property type="entry name" value="Sulfatase"/>
    <property type="match status" value="1"/>
</dbReference>
<evidence type="ECO:0000256" key="4">
    <source>
        <dbReference type="ARBA" id="ARBA00022475"/>
    </source>
</evidence>
<evidence type="ECO:0000256" key="6">
    <source>
        <dbReference type="ARBA" id="ARBA00022989"/>
    </source>
</evidence>
<feature type="transmembrane region" description="Helical" evidence="8">
    <location>
        <begin position="41"/>
        <end position="60"/>
    </location>
</feature>
<evidence type="ECO:0000256" key="3">
    <source>
        <dbReference type="ARBA" id="ARBA00009983"/>
    </source>
</evidence>
<evidence type="ECO:0000256" key="1">
    <source>
        <dbReference type="ARBA" id="ARBA00004651"/>
    </source>
</evidence>
<protein>
    <submittedName>
        <fullName evidence="10">LTA synthase family protein</fullName>
        <ecNumber evidence="10">2.7.8.-</ecNumber>
    </submittedName>
</protein>
<organism evidence="10 11">
    <name type="scientific">Fusibacter bizertensis</name>
    <dbReference type="NCBI Taxonomy" id="1488331"/>
    <lineage>
        <taxon>Bacteria</taxon>
        <taxon>Bacillati</taxon>
        <taxon>Bacillota</taxon>
        <taxon>Clostridia</taxon>
        <taxon>Eubacteriales</taxon>
        <taxon>Eubacteriales Family XII. Incertae Sedis</taxon>
        <taxon>Fusibacter</taxon>
    </lineage>
</organism>
<reference evidence="10 11" key="1">
    <citation type="submission" date="2023-04" db="EMBL/GenBank/DDBJ databases">
        <title>Fusibacter bizertensis strain WBS, isolated from littoral bottom sediments of the Arctic seas - biochemical and genomic analysis.</title>
        <authorList>
            <person name="Brioukhanov A.L."/>
        </authorList>
    </citation>
    <scope>NUCLEOTIDE SEQUENCE [LARGE SCALE GENOMIC DNA]</scope>
    <source>
        <strain evidence="10 11">WBS</strain>
    </source>
</reference>
<dbReference type="CDD" id="cd16015">
    <property type="entry name" value="LTA_synthase"/>
    <property type="match status" value="1"/>
</dbReference>
<comment type="similarity">
    <text evidence="3">Belongs to the LTA synthase family.</text>
</comment>
<sequence>MKQFHKFKLKNEYTKYALILIFTYIIKVMYFNFSTGMPLDKIKYCIVTVSVLVLLLTLLYKVRRGYIGVSILITFIMFGDLLYYRYFNDFLSVKLMNQATFVGSVTSIILSIVKVTDLLLFVDIIAFIMITKSKGTLQLFNHKLSFILTLIILPTIILSISFTSVWTGIKKYEFFNYHVYDLISLDPENNVMTSEIHNQLIDDMRQLHRESTYGDYFGIAKDKKNVIVIQIESLQNAMVNAFYNGQEITPNLNKIINQDSLYFSNYYQMIGKGNTSDAEFTSLNSLYAITSGNTYNVYEKNSFFGLPWIMRDHGYTASSYHGFEASFWNRVNIYPQIGFEDSHFDTDYVMGEKIGFGLDDHDFFEQTIPMLKAKEGKNFNFLVTLSSHKPFDLPEDKKWITLDEEDENFFGHYIQSVHYFDDALGKFIEDLKTEGLYEDSIIVLYGDHYAVGMEDDLALERMENFLGEPYTYEEMFNIPLIVHIPGSGLKETKTITGGQIDLLPTLMNILGIKNEYLTFGRDLLNSESGFVAAQTFMEKGSFIDDEKVFQISRDGVFENSIAYDRDTHEPIDIEQCRDEYERAIKAINLSKKVTETDSVLDIVNELQNKDSVYELE</sequence>
<accession>A0ABT6NFB2</accession>
<gene>
    <name evidence="10" type="ORF">QE109_13235</name>
</gene>
<keyword evidence="5 8" id="KW-0812">Transmembrane</keyword>
<dbReference type="InterPro" id="IPR012160">
    <property type="entry name" value="LtaS-like"/>
</dbReference>
<keyword evidence="7 8" id="KW-0472">Membrane</keyword>
<evidence type="ECO:0000256" key="5">
    <source>
        <dbReference type="ARBA" id="ARBA00022692"/>
    </source>
</evidence>
<name>A0ABT6NFB2_9FIRM</name>